<evidence type="ECO:0000256" key="1">
    <source>
        <dbReference type="SAM" id="Phobius"/>
    </source>
</evidence>
<reference evidence="2" key="1">
    <citation type="submission" date="2018-05" db="EMBL/GenBank/DDBJ databases">
        <authorList>
            <person name="Lanie J.A."/>
            <person name="Ng W.-L."/>
            <person name="Kazmierczak K.M."/>
            <person name="Andrzejewski T.M."/>
            <person name="Davidsen T.M."/>
            <person name="Wayne K.J."/>
            <person name="Tettelin H."/>
            <person name="Glass J.I."/>
            <person name="Rusch D."/>
            <person name="Podicherti R."/>
            <person name="Tsui H.-C.T."/>
            <person name="Winkler M.E."/>
        </authorList>
    </citation>
    <scope>NUCLEOTIDE SEQUENCE</scope>
</reference>
<feature type="non-terminal residue" evidence="2">
    <location>
        <position position="65"/>
    </location>
</feature>
<keyword evidence="1" id="KW-1133">Transmembrane helix</keyword>
<feature type="non-terminal residue" evidence="2">
    <location>
        <position position="1"/>
    </location>
</feature>
<dbReference type="AlphaFoldDB" id="A0A382TMC7"/>
<organism evidence="2">
    <name type="scientific">marine metagenome</name>
    <dbReference type="NCBI Taxonomy" id="408172"/>
    <lineage>
        <taxon>unclassified sequences</taxon>
        <taxon>metagenomes</taxon>
        <taxon>ecological metagenomes</taxon>
    </lineage>
</organism>
<proteinExistence type="predicted"/>
<name>A0A382TMC7_9ZZZZ</name>
<gene>
    <name evidence="2" type="ORF">METZ01_LOCUS376093</name>
</gene>
<protein>
    <submittedName>
        <fullName evidence="2">Uncharacterized protein</fullName>
    </submittedName>
</protein>
<evidence type="ECO:0000313" key="2">
    <source>
        <dbReference type="EMBL" id="SVD23239.1"/>
    </source>
</evidence>
<dbReference type="EMBL" id="UINC01137725">
    <property type="protein sequence ID" value="SVD23239.1"/>
    <property type="molecule type" value="Genomic_DNA"/>
</dbReference>
<keyword evidence="1" id="KW-0472">Membrane</keyword>
<keyword evidence="1" id="KW-0812">Transmembrane</keyword>
<accession>A0A382TMC7</accession>
<feature type="transmembrane region" description="Helical" evidence="1">
    <location>
        <begin position="9"/>
        <end position="28"/>
    </location>
</feature>
<sequence>VPQTLPPRYVLTGILLLSVAPLILFFLGDSLALNDVLSGAESSATDHNTIGRLKFGIAYTLAALL</sequence>